<feature type="domain" description="Glycosyltransferase 2-like" evidence="1">
    <location>
        <begin position="5"/>
        <end position="117"/>
    </location>
</feature>
<evidence type="ECO:0000313" key="4">
    <source>
        <dbReference type="Proteomes" id="UP001596072"/>
    </source>
</evidence>
<organism evidence="3 4">
    <name type="scientific">Nocardioides vastitatis</name>
    <dbReference type="NCBI Taxonomy" id="2568655"/>
    <lineage>
        <taxon>Bacteria</taxon>
        <taxon>Bacillati</taxon>
        <taxon>Actinomycetota</taxon>
        <taxon>Actinomycetes</taxon>
        <taxon>Propionibacteriales</taxon>
        <taxon>Nocardioidaceae</taxon>
        <taxon>Nocardioides</taxon>
    </lineage>
</organism>
<reference evidence="4" key="1">
    <citation type="journal article" date="2019" name="Int. J. Syst. Evol. Microbiol.">
        <title>The Global Catalogue of Microorganisms (GCM) 10K type strain sequencing project: providing services to taxonomists for standard genome sequencing and annotation.</title>
        <authorList>
            <consortium name="The Broad Institute Genomics Platform"/>
            <consortium name="The Broad Institute Genome Sequencing Center for Infectious Disease"/>
            <person name="Wu L."/>
            <person name="Ma J."/>
        </authorList>
    </citation>
    <scope>NUCLEOTIDE SEQUENCE [LARGE SCALE GENOMIC DNA]</scope>
    <source>
        <strain evidence="4">YIM 94188</strain>
    </source>
</reference>
<evidence type="ECO:0000259" key="2">
    <source>
        <dbReference type="Pfam" id="PF22181"/>
    </source>
</evidence>
<dbReference type="Gene3D" id="3.90.550.10">
    <property type="entry name" value="Spore Coat Polysaccharide Biosynthesis Protein SpsA, Chain A"/>
    <property type="match status" value="1"/>
</dbReference>
<dbReference type="Pfam" id="PF00535">
    <property type="entry name" value="Glycos_transf_2"/>
    <property type="match status" value="1"/>
</dbReference>
<gene>
    <name evidence="3" type="ORF">ACFPQB_08855</name>
</gene>
<dbReference type="Proteomes" id="UP001596072">
    <property type="component" value="Unassembled WGS sequence"/>
</dbReference>
<dbReference type="SUPFAM" id="SSF53448">
    <property type="entry name" value="Nucleotide-diphospho-sugar transferases"/>
    <property type="match status" value="1"/>
</dbReference>
<evidence type="ECO:0000313" key="3">
    <source>
        <dbReference type="EMBL" id="MFC5729028.1"/>
    </source>
</evidence>
<dbReference type="EMBL" id="JBHSNS010000003">
    <property type="protein sequence ID" value="MFC5729028.1"/>
    <property type="molecule type" value="Genomic_DNA"/>
</dbReference>
<sequence length="524" mass="56905">MPKVSVVIPTYRSGPGLDDAVASLDAQTLPREDFEVLLVDDGSPDDTFDRARAICATRPHFRAVRIAPSGWPSRPRNVGITEADGEFVLFMDHDDQLYPDSLRAAYALGAASGADVVNAKEVRTRQPRWGLATFAADLDDASELPLRGLLPMTPHKLYRRRFLLDHDIRFPEAPRHLWEDLFFNVDVIRHDPKVAVLSSVAFYHWRDTGENSSAPADGSKLDYSGDAEYWAYLDKLLEHVSAVERAPLRDELLVHNAGVRLASQIGQRLARAGGPERAAIIEHVSRLLATVVPPELDAQMPTRTRIALTLFRAGHVDEATEYLVDGDGAPPLVTITDAAWAEGALTLSGTVQWQGAESSGIELRREPQGLVRAFSPALRAALDGLGLPAAPDLEDARLSLVLRHKSSYAAWELPTDTVVRAAAAADGTLRPVGTFTARLDPARAAAGTPLPPGPYVVHAVGVLEGRKAVKRVRTTLAPDVLGAGRPLSARVTEKEHLVLRMLPTEGEPAVRARGGGRRRLGRGR</sequence>
<dbReference type="PANTHER" id="PTHR22916:SF3">
    <property type="entry name" value="UDP-GLCNAC:BETAGAL BETA-1,3-N-ACETYLGLUCOSAMINYLTRANSFERASE-LIKE PROTEIN 1"/>
    <property type="match status" value="1"/>
</dbReference>
<dbReference type="RefSeq" id="WP_136432090.1">
    <property type="nucleotide sequence ID" value="NZ_JBHSNS010000003.1"/>
</dbReference>
<feature type="domain" description="TarS/TarP linker" evidence="2">
    <location>
        <begin position="227"/>
        <end position="321"/>
    </location>
</feature>
<keyword evidence="4" id="KW-1185">Reference proteome</keyword>
<dbReference type="CDD" id="cd00761">
    <property type="entry name" value="Glyco_tranf_GTA_type"/>
    <property type="match status" value="1"/>
</dbReference>
<dbReference type="InterPro" id="IPR029044">
    <property type="entry name" value="Nucleotide-diphossugar_trans"/>
</dbReference>
<proteinExistence type="predicted"/>
<dbReference type="InterPro" id="IPR001173">
    <property type="entry name" value="Glyco_trans_2-like"/>
</dbReference>
<protein>
    <submittedName>
        <fullName evidence="3">Glycosyltransferase family 2 protein</fullName>
    </submittedName>
</protein>
<comment type="caution">
    <text evidence="3">The sequence shown here is derived from an EMBL/GenBank/DDBJ whole genome shotgun (WGS) entry which is preliminary data.</text>
</comment>
<name>A0ABW0ZFK7_9ACTN</name>
<dbReference type="PANTHER" id="PTHR22916">
    <property type="entry name" value="GLYCOSYLTRANSFERASE"/>
    <property type="match status" value="1"/>
</dbReference>
<accession>A0ABW0ZFK7</accession>
<evidence type="ECO:0000259" key="1">
    <source>
        <dbReference type="Pfam" id="PF00535"/>
    </source>
</evidence>
<dbReference type="InterPro" id="IPR054028">
    <property type="entry name" value="TarS/TarP_linker"/>
</dbReference>
<dbReference type="Pfam" id="PF22181">
    <property type="entry name" value="TarS_linker"/>
    <property type="match status" value="1"/>
</dbReference>